<dbReference type="InterPro" id="IPR019239">
    <property type="entry name" value="VapB_antitoxin"/>
</dbReference>
<dbReference type="Proteomes" id="UP000671995">
    <property type="component" value="Chromosome"/>
</dbReference>
<evidence type="ECO:0000313" key="1">
    <source>
        <dbReference type="EMBL" id="QTQ12395.1"/>
    </source>
</evidence>
<sequence>MRTTLNLSDILLEEAMTLTKITTKTEVITHALENLIQKEKLQKLKDYYGKLDLNIDLKTLRKRS</sequence>
<dbReference type="AlphaFoldDB" id="A0A975F0K3"/>
<dbReference type="RefSeq" id="WP_210117110.1">
    <property type="nucleotide sequence ID" value="NZ_CP054257.1"/>
</dbReference>
<protein>
    <submittedName>
        <fullName evidence="1">Type II toxin-antitoxin system VapB family antitoxin</fullName>
    </submittedName>
</protein>
<dbReference type="EMBL" id="CP054257">
    <property type="protein sequence ID" value="QTQ12395.1"/>
    <property type="molecule type" value="Genomic_DNA"/>
</dbReference>
<organism evidence="1 2">
    <name type="scientific">Treponema parvum</name>
    <dbReference type="NCBI Taxonomy" id="138851"/>
    <lineage>
        <taxon>Bacteria</taxon>
        <taxon>Pseudomonadati</taxon>
        <taxon>Spirochaetota</taxon>
        <taxon>Spirochaetia</taxon>
        <taxon>Spirochaetales</taxon>
        <taxon>Treponemataceae</taxon>
        <taxon>Treponema</taxon>
    </lineage>
</organism>
<evidence type="ECO:0000313" key="2">
    <source>
        <dbReference type="Proteomes" id="UP000671995"/>
    </source>
</evidence>
<proteinExistence type="predicted"/>
<dbReference type="Pfam" id="PF09957">
    <property type="entry name" value="VapB_antitoxin"/>
    <property type="match status" value="1"/>
</dbReference>
<reference evidence="1" key="2">
    <citation type="journal article" date="2021" name="Microbiol. Resour. Announc.">
        <title>Complete Genome Sequences of Three Human Oral Treponema parvum Isolates.</title>
        <authorList>
            <person name="Zeng H."/>
            <person name="Watt R.M."/>
        </authorList>
    </citation>
    <scope>NUCLEOTIDE SEQUENCE</scope>
    <source>
        <strain evidence="1">ATCC 700773</strain>
    </source>
</reference>
<accession>A0A975F0K3</accession>
<reference evidence="1" key="1">
    <citation type="submission" date="2020-05" db="EMBL/GenBank/DDBJ databases">
        <authorList>
            <person name="Zeng H."/>
            <person name="Chan Y.K."/>
            <person name="Watt R.M."/>
        </authorList>
    </citation>
    <scope>NUCLEOTIDE SEQUENCE</scope>
    <source>
        <strain evidence="1">ATCC 700773</strain>
    </source>
</reference>
<gene>
    <name evidence="1" type="ORF">HRI96_09400</name>
</gene>
<name>A0A975F0K3_9SPIR</name>